<proteinExistence type="predicted"/>
<evidence type="ECO:0000313" key="2">
    <source>
        <dbReference type="EMBL" id="GIF21639.1"/>
    </source>
</evidence>
<feature type="region of interest" description="Disordered" evidence="1">
    <location>
        <begin position="52"/>
        <end position="78"/>
    </location>
</feature>
<evidence type="ECO:0000256" key="1">
    <source>
        <dbReference type="SAM" id="MobiDB-lite"/>
    </source>
</evidence>
<comment type="caution">
    <text evidence="2">The sequence shown here is derived from an EMBL/GenBank/DDBJ whole genome shotgun (WGS) entry which is preliminary data.</text>
</comment>
<dbReference type="EMBL" id="BOMY01000031">
    <property type="protein sequence ID" value="GIF21639.1"/>
    <property type="molecule type" value="Genomic_DNA"/>
</dbReference>
<dbReference type="AlphaFoldDB" id="A0A919NMP0"/>
<reference evidence="2" key="1">
    <citation type="submission" date="2021-01" db="EMBL/GenBank/DDBJ databases">
        <title>Whole genome shotgun sequence of Actinoplanes tereljensis NBRC 105297.</title>
        <authorList>
            <person name="Komaki H."/>
            <person name="Tamura T."/>
        </authorList>
    </citation>
    <scope>NUCLEOTIDE SEQUENCE</scope>
    <source>
        <strain evidence="2">NBRC 105297</strain>
    </source>
</reference>
<keyword evidence="3" id="KW-1185">Reference proteome</keyword>
<accession>A0A919NMP0</accession>
<name>A0A919NMP0_9ACTN</name>
<sequence length="78" mass="8566">MVITVPVTSGGNRWMIFANGLAISRPKTPAQRIDAMRYRDVTACALLDLAQLPHRGEHHPENPEQGADGGDPERRAYA</sequence>
<protein>
    <submittedName>
        <fullName evidence="2">Uncharacterized protein</fullName>
    </submittedName>
</protein>
<evidence type="ECO:0000313" key="3">
    <source>
        <dbReference type="Proteomes" id="UP000623608"/>
    </source>
</evidence>
<organism evidence="2 3">
    <name type="scientific">Paractinoplanes tereljensis</name>
    <dbReference type="NCBI Taxonomy" id="571912"/>
    <lineage>
        <taxon>Bacteria</taxon>
        <taxon>Bacillati</taxon>
        <taxon>Actinomycetota</taxon>
        <taxon>Actinomycetes</taxon>
        <taxon>Micromonosporales</taxon>
        <taxon>Micromonosporaceae</taxon>
        <taxon>Paractinoplanes</taxon>
    </lineage>
</organism>
<dbReference type="Proteomes" id="UP000623608">
    <property type="component" value="Unassembled WGS sequence"/>
</dbReference>
<gene>
    <name evidence="2" type="ORF">Ate02nite_43690</name>
</gene>